<keyword evidence="3" id="KW-1185">Reference proteome</keyword>
<evidence type="ECO:0000313" key="3">
    <source>
        <dbReference type="Proteomes" id="UP000422736"/>
    </source>
</evidence>
<feature type="compositionally biased region" description="Polar residues" evidence="1">
    <location>
        <begin position="100"/>
        <end position="111"/>
    </location>
</feature>
<feature type="compositionally biased region" description="Acidic residues" evidence="1">
    <location>
        <begin position="139"/>
        <end position="152"/>
    </location>
</feature>
<dbReference type="EMBL" id="CP015061">
    <property type="protein sequence ID" value="QGN18079.1"/>
    <property type="molecule type" value="Genomic_DNA"/>
</dbReference>
<organism evidence="2 3">
    <name type="scientific">Kluyveromyces marxianus</name>
    <name type="common">Yeast</name>
    <name type="synonym">Candida kefyr</name>
    <dbReference type="NCBI Taxonomy" id="4911"/>
    <lineage>
        <taxon>Eukaryota</taxon>
        <taxon>Fungi</taxon>
        <taxon>Dikarya</taxon>
        <taxon>Ascomycota</taxon>
        <taxon>Saccharomycotina</taxon>
        <taxon>Saccharomycetes</taxon>
        <taxon>Saccharomycetales</taxon>
        <taxon>Saccharomycetaceae</taxon>
        <taxon>Kluyveromyces</taxon>
    </lineage>
</organism>
<protein>
    <submittedName>
        <fullName evidence="2">Protein ECM13</fullName>
    </submittedName>
</protein>
<feature type="region of interest" description="Disordered" evidence="1">
    <location>
        <begin position="64"/>
        <end position="154"/>
    </location>
</feature>
<sequence>MTTIMSLSQQYILASRAKRKLLSAANQSGGKDHELRVLVGHANLLDRLSESISKFDSLLSRNSYEESHVIHEEEEDEEFYEDGEDEYSSSSDSEDEDTQPLVSSKISSLSPYNRVRDAHSSSGKDAPESEQDSAVSSSSDEEESTSDSDYDESNARSRYLATLQDMQDESEDEEPNYILSTHPILYKCPSQNLTLSSVSLNLTSGTSNDLLHNDESRVTTLVLSDDESENELEEDLGTLSPVYVL</sequence>
<evidence type="ECO:0000256" key="1">
    <source>
        <dbReference type="SAM" id="MobiDB-lite"/>
    </source>
</evidence>
<accession>A0ABX6F0D9</accession>
<proteinExistence type="predicted"/>
<name>A0ABX6F0D9_KLUMA</name>
<dbReference type="Proteomes" id="UP000422736">
    <property type="component" value="Chromosome 7"/>
</dbReference>
<feature type="compositionally biased region" description="Acidic residues" evidence="1">
    <location>
        <begin position="72"/>
        <end position="98"/>
    </location>
</feature>
<gene>
    <name evidence="2" type="primary">ECM13</name>
    <name evidence="2" type="ORF">FIM1_4398</name>
</gene>
<reference evidence="2 3" key="1">
    <citation type="submission" date="2016-03" db="EMBL/GenBank/DDBJ databases">
        <title>How can Kluyveromyces marxianus grow so fast - potential evolutionary course in Saccharomyces Complex revealed by comparative genomics.</title>
        <authorList>
            <person name="Mo W."/>
            <person name="Lu W."/>
            <person name="Yang X."/>
            <person name="Qi J."/>
            <person name="Lv H."/>
        </authorList>
    </citation>
    <scope>NUCLEOTIDE SEQUENCE [LARGE SCALE GENOMIC DNA]</scope>
    <source>
        <strain evidence="2 3">FIM1</strain>
    </source>
</reference>
<evidence type="ECO:0000313" key="2">
    <source>
        <dbReference type="EMBL" id="QGN18079.1"/>
    </source>
</evidence>